<dbReference type="AlphaFoldDB" id="A0A3S5AYQ0"/>
<gene>
    <name evidence="1" type="ORF">PXEA_LOCUS22109</name>
</gene>
<accession>A0A3S5AYQ0</accession>
<evidence type="ECO:0000313" key="1">
    <source>
        <dbReference type="EMBL" id="VEL28669.1"/>
    </source>
</evidence>
<comment type="caution">
    <text evidence="1">The sequence shown here is derived from an EMBL/GenBank/DDBJ whole genome shotgun (WGS) entry which is preliminary data.</text>
</comment>
<sequence length="61" mass="6974">MIIGANKENEPDHSLDDAGDLDQSLLIDSEETEEEVEFQVVHDICSFFSNNMYYNTVSEFV</sequence>
<protein>
    <submittedName>
        <fullName evidence="1">Uncharacterized protein</fullName>
    </submittedName>
</protein>
<reference evidence="1" key="1">
    <citation type="submission" date="2018-11" db="EMBL/GenBank/DDBJ databases">
        <authorList>
            <consortium name="Pathogen Informatics"/>
        </authorList>
    </citation>
    <scope>NUCLEOTIDE SEQUENCE</scope>
</reference>
<dbReference type="Proteomes" id="UP000784294">
    <property type="component" value="Unassembled WGS sequence"/>
</dbReference>
<keyword evidence="2" id="KW-1185">Reference proteome</keyword>
<name>A0A3S5AYQ0_9PLAT</name>
<organism evidence="1 2">
    <name type="scientific">Protopolystoma xenopodis</name>
    <dbReference type="NCBI Taxonomy" id="117903"/>
    <lineage>
        <taxon>Eukaryota</taxon>
        <taxon>Metazoa</taxon>
        <taxon>Spiralia</taxon>
        <taxon>Lophotrochozoa</taxon>
        <taxon>Platyhelminthes</taxon>
        <taxon>Monogenea</taxon>
        <taxon>Polyopisthocotylea</taxon>
        <taxon>Polystomatidea</taxon>
        <taxon>Polystomatidae</taxon>
        <taxon>Protopolystoma</taxon>
    </lineage>
</organism>
<dbReference type="EMBL" id="CAAALY010096738">
    <property type="protein sequence ID" value="VEL28669.1"/>
    <property type="molecule type" value="Genomic_DNA"/>
</dbReference>
<proteinExistence type="predicted"/>
<evidence type="ECO:0000313" key="2">
    <source>
        <dbReference type="Proteomes" id="UP000784294"/>
    </source>
</evidence>